<feature type="domain" description="Fimbrial-type adhesion" evidence="6">
    <location>
        <begin position="30"/>
        <end position="183"/>
    </location>
</feature>
<evidence type="ECO:0000313" key="8">
    <source>
        <dbReference type="Proteomes" id="UP000050342"/>
    </source>
</evidence>
<keyword evidence="3 5" id="KW-0732">Signal</keyword>
<dbReference type="InterPro" id="IPR036937">
    <property type="entry name" value="Adhesion_dom_fimbrial_sf"/>
</dbReference>
<dbReference type="OrthoDB" id="7031916at2"/>
<dbReference type="InterPro" id="IPR000259">
    <property type="entry name" value="Adhesion_dom_fimbrial"/>
</dbReference>
<dbReference type="GO" id="GO:0043709">
    <property type="term" value="P:cell adhesion involved in single-species biofilm formation"/>
    <property type="evidence" value="ECO:0007669"/>
    <property type="project" value="TreeGrafter"/>
</dbReference>
<dbReference type="PANTHER" id="PTHR33420">
    <property type="entry name" value="FIMBRIAL SUBUNIT ELFA-RELATED"/>
    <property type="match status" value="1"/>
</dbReference>
<evidence type="ECO:0000256" key="1">
    <source>
        <dbReference type="ARBA" id="ARBA00004561"/>
    </source>
</evidence>
<feature type="chain" id="PRO_5006187261" evidence="5">
    <location>
        <begin position="24"/>
        <end position="184"/>
    </location>
</feature>
<dbReference type="Gene3D" id="2.60.40.1090">
    <property type="entry name" value="Fimbrial-type adhesion domain"/>
    <property type="match status" value="1"/>
</dbReference>
<name>A0A0Q0YTR0_9PSED</name>
<evidence type="ECO:0000313" key="7">
    <source>
        <dbReference type="EMBL" id="KQB52415.1"/>
    </source>
</evidence>
<evidence type="ECO:0000256" key="2">
    <source>
        <dbReference type="ARBA" id="ARBA00006671"/>
    </source>
</evidence>
<evidence type="ECO:0000256" key="4">
    <source>
        <dbReference type="ARBA" id="ARBA00023263"/>
    </source>
</evidence>
<feature type="signal peptide" evidence="5">
    <location>
        <begin position="1"/>
        <end position="23"/>
    </location>
</feature>
<comment type="caution">
    <text evidence="7">The sequence shown here is derived from an EMBL/GenBank/DDBJ whole genome shotgun (WGS) entry which is preliminary data.</text>
</comment>
<dbReference type="PANTHER" id="PTHR33420:SF3">
    <property type="entry name" value="FIMBRIAL SUBUNIT ELFA"/>
    <property type="match status" value="1"/>
</dbReference>
<comment type="similarity">
    <text evidence="2">Belongs to the fimbrial protein family.</text>
</comment>
<dbReference type="STRING" id="1563157.AQS70_03605"/>
<proteinExistence type="inferred from homology"/>
<dbReference type="AlphaFoldDB" id="A0A0Q0YTR0"/>
<dbReference type="Pfam" id="PF00419">
    <property type="entry name" value="Fimbrial"/>
    <property type="match status" value="1"/>
</dbReference>
<evidence type="ECO:0000256" key="5">
    <source>
        <dbReference type="SAM" id="SignalP"/>
    </source>
</evidence>
<accession>A0A0Q0YTR0</accession>
<protein>
    <submittedName>
        <fullName evidence="7">Pilus assembly protein</fullName>
    </submittedName>
</protein>
<evidence type="ECO:0000256" key="3">
    <source>
        <dbReference type="ARBA" id="ARBA00022729"/>
    </source>
</evidence>
<dbReference type="EMBL" id="LLWH01000198">
    <property type="protein sequence ID" value="KQB52415.1"/>
    <property type="molecule type" value="Genomic_DNA"/>
</dbReference>
<gene>
    <name evidence="7" type="ORF">AQS70_03605</name>
</gene>
<sequence>MNISRLHVCFGLTLGLFGSSAFATSGNIDFEGMITSSTCPIEIVNPGDGTIGNLVNMVDVEASRFTAVNQDRGGKTFSLRLSPDAGCALDPANPNTATVTFSGLADLTGDHYAIKDSGDPAKGVVIVIKNKLGEIVKNGVESSPFDLSATSETDMEFEAFYRSSSLPVSAGTASANIGFVVKIN</sequence>
<dbReference type="InterPro" id="IPR008966">
    <property type="entry name" value="Adhesion_dom_sf"/>
</dbReference>
<dbReference type="GO" id="GO:0009289">
    <property type="term" value="C:pilus"/>
    <property type="evidence" value="ECO:0007669"/>
    <property type="project" value="UniProtKB-SubCell"/>
</dbReference>
<organism evidence="7 8">
    <name type="scientific">Pseudomonas endophytica</name>
    <dbReference type="NCBI Taxonomy" id="1563157"/>
    <lineage>
        <taxon>Bacteria</taxon>
        <taxon>Pseudomonadati</taxon>
        <taxon>Pseudomonadota</taxon>
        <taxon>Gammaproteobacteria</taxon>
        <taxon>Pseudomonadales</taxon>
        <taxon>Pseudomonadaceae</taxon>
        <taxon>Pseudomonas</taxon>
    </lineage>
</organism>
<keyword evidence="8" id="KW-1185">Reference proteome</keyword>
<keyword evidence="4" id="KW-0281">Fimbrium</keyword>
<reference evidence="7 8" key="1">
    <citation type="submission" date="2015-10" db="EMBL/GenBank/DDBJ databases">
        <title>Pseudomonas helleri sp. nov. and Pseudomonas weihenstephanensis sp. nov., isolated from raw cows milk.</title>
        <authorList>
            <person name="Von Neubeck M."/>
            <person name="Huptas C."/>
            <person name="Wenning M."/>
            <person name="Scherer S."/>
        </authorList>
    </citation>
    <scope>NUCLEOTIDE SEQUENCE [LARGE SCALE GENOMIC DNA]</scope>
    <source>
        <strain evidence="7 8">BSTT44</strain>
    </source>
</reference>
<dbReference type="InterPro" id="IPR050263">
    <property type="entry name" value="Bact_Fimbrial_Adh_Pro"/>
</dbReference>
<dbReference type="SUPFAM" id="SSF49401">
    <property type="entry name" value="Bacterial adhesins"/>
    <property type="match status" value="1"/>
</dbReference>
<evidence type="ECO:0000259" key="6">
    <source>
        <dbReference type="Pfam" id="PF00419"/>
    </source>
</evidence>
<comment type="subcellular location">
    <subcellularLocation>
        <location evidence="1">Fimbrium</location>
    </subcellularLocation>
</comment>
<dbReference type="Proteomes" id="UP000050342">
    <property type="component" value="Unassembled WGS sequence"/>
</dbReference>